<evidence type="ECO:0000256" key="3">
    <source>
        <dbReference type="ARBA" id="ARBA00023274"/>
    </source>
</evidence>
<comment type="function">
    <text evidence="4">Component of the small ribosomal subunit. The ribosome is a large ribonucleoprotein complex responsible for the synthesis of proteins in the cell. Required for pre-rRNA processing and maturation of 40S ribosomal subunits. Part of the small subunit (SSU) processome, first precursor of the small eukaryotic ribosomal subunit. During the assembly of the SSU processome in the nucleolus, many ribosome biogenesis factors, an RNA chaperone and ribosomal proteins associate with the nascent pre-rRNA and work in concert to generate RNA folding, modifications, rearrangements and cleavage as well as targeted degradation of pre-ribosomal RNA by the RNA exosome.</text>
</comment>
<dbReference type="GO" id="GO:0003735">
    <property type="term" value="F:structural constituent of ribosome"/>
    <property type="evidence" value="ECO:0007669"/>
    <property type="project" value="InterPro"/>
</dbReference>
<dbReference type="SMART" id="SM01413">
    <property type="entry name" value="Ribosomal_S19e"/>
    <property type="match status" value="1"/>
</dbReference>
<dbReference type="Proteomes" id="UP000694542">
    <property type="component" value="Chromosome 11"/>
</dbReference>
<comment type="subunit">
    <text evidence="5">Component of the small ribosomal subunit. Part of the small subunit (SSU) processome, composed of more than 70 proteins and the RNA chaperone small nucleolar RNA (snoRNA) U3. Interacts with RPS19BP1; the interaction is direct and mediates the integration of RPS19 in state post-A1. Interacts with RPS19BP1.</text>
</comment>
<evidence type="ECO:0000256" key="5">
    <source>
        <dbReference type="ARBA" id="ARBA00046747"/>
    </source>
</evidence>
<dbReference type="PANTHER" id="PTHR11710">
    <property type="entry name" value="40S RIBOSOMAL PROTEIN S19"/>
    <property type="match status" value="1"/>
</dbReference>
<evidence type="ECO:0000256" key="6">
    <source>
        <dbReference type="SAM" id="MobiDB-lite"/>
    </source>
</evidence>
<dbReference type="GO" id="GO:1990904">
    <property type="term" value="C:ribonucleoprotein complex"/>
    <property type="evidence" value="ECO:0007669"/>
    <property type="project" value="UniProtKB-KW"/>
</dbReference>
<sequence>MDSSMLDIRSSKLKTPLATRPATSTEATAHRPERGGAALPGPLSRPLVTSCDLPRLSRDSTPDLRAREAPLLPFPWRAARRPRDAWSYCRRREPAGVRQSSGSRKSLNGWTLSSWLAPSDEHWFYTRAASTARHLYLRGGAGVGSVTKVSWGRQRNGVMPSHFSRRSKSGARRVLQALERLKMVEKDQDGWQLPTRSIRTNAGLINCLIRKKKKKKESGLSSKAILITYHLGDCGQII</sequence>
<reference evidence="7" key="2">
    <citation type="submission" date="2025-08" db="UniProtKB">
        <authorList>
            <consortium name="Ensembl"/>
        </authorList>
    </citation>
    <scope>IDENTIFICATION</scope>
</reference>
<feature type="region of interest" description="Disordered" evidence="6">
    <location>
        <begin position="1"/>
        <end position="45"/>
    </location>
</feature>
<dbReference type="SUPFAM" id="SSF46785">
    <property type="entry name" value="Winged helix' DNA-binding domain"/>
    <property type="match status" value="1"/>
</dbReference>
<accession>A0A8C0Q6V2</accession>
<dbReference type="Pfam" id="PF01090">
    <property type="entry name" value="Ribosomal_S19e"/>
    <property type="match status" value="1"/>
</dbReference>
<dbReference type="InterPro" id="IPR036390">
    <property type="entry name" value="WH_DNA-bd_sf"/>
</dbReference>
<evidence type="ECO:0000256" key="1">
    <source>
        <dbReference type="ARBA" id="ARBA00010014"/>
    </source>
</evidence>
<comment type="similarity">
    <text evidence="1">Belongs to the eukaryotic ribosomal protein eS19 family.</text>
</comment>
<keyword evidence="3" id="KW-0687">Ribonucleoprotein</keyword>
<name>A0A8C0Q6V2_CANLF</name>
<dbReference type="Ensembl" id="ENSCAFT00040007609.1">
    <property type="protein sequence ID" value="ENSCAFP00040006636.1"/>
    <property type="gene ID" value="ENSCAFG00040003987.1"/>
</dbReference>
<dbReference type="AlphaFoldDB" id="A0A8C0Q6V2"/>
<evidence type="ECO:0000313" key="7">
    <source>
        <dbReference type="Ensembl" id="ENSCAFP00040006636.1"/>
    </source>
</evidence>
<organism evidence="7 8">
    <name type="scientific">Canis lupus familiaris</name>
    <name type="common">Dog</name>
    <name type="synonym">Canis familiaris</name>
    <dbReference type="NCBI Taxonomy" id="9615"/>
    <lineage>
        <taxon>Eukaryota</taxon>
        <taxon>Metazoa</taxon>
        <taxon>Chordata</taxon>
        <taxon>Craniata</taxon>
        <taxon>Vertebrata</taxon>
        <taxon>Euteleostomi</taxon>
        <taxon>Mammalia</taxon>
        <taxon>Eutheria</taxon>
        <taxon>Laurasiatheria</taxon>
        <taxon>Carnivora</taxon>
        <taxon>Caniformia</taxon>
        <taxon>Canidae</taxon>
        <taxon>Canis</taxon>
    </lineage>
</organism>
<evidence type="ECO:0000256" key="4">
    <source>
        <dbReference type="ARBA" id="ARBA00045524"/>
    </source>
</evidence>
<dbReference type="PANTHER" id="PTHR11710:SF0">
    <property type="entry name" value="40S RIBOSOMAL PROTEIN S19"/>
    <property type="match status" value="1"/>
</dbReference>
<evidence type="ECO:0008006" key="9">
    <source>
        <dbReference type="Google" id="ProtNLM"/>
    </source>
</evidence>
<proteinExistence type="inferred from homology"/>
<dbReference type="InterPro" id="IPR036388">
    <property type="entry name" value="WH-like_DNA-bd_sf"/>
</dbReference>
<protein>
    <recommendedName>
        <fullName evidence="9">40S ribosomal protein S19</fullName>
    </recommendedName>
</protein>
<dbReference type="Gene3D" id="1.10.10.10">
    <property type="entry name" value="Winged helix-like DNA-binding domain superfamily/Winged helix DNA-binding domain"/>
    <property type="match status" value="1"/>
</dbReference>
<keyword evidence="2" id="KW-0689">Ribosomal protein</keyword>
<evidence type="ECO:0000256" key="2">
    <source>
        <dbReference type="ARBA" id="ARBA00022980"/>
    </source>
</evidence>
<evidence type="ECO:0000313" key="8">
    <source>
        <dbReference type="Proteomes" id="UP000694542"/>
    </source>
</evidence>
<dbReference type="GO" id="GO:0006412">
    <property type="term" value="P:translation"/>
    <property type="evidence" value="ECO:0007669"/>
    <property type="project" value="InterPro"/>
</dbReference>
<dbReference type="GO" id="GO:0005840">
    <property type="term" value="C:ribosome"/>
    <property type="evidence" value="ECO:0007669"/>
    <property type="project" value="UniProtKB-KW"/>
</dbReference>
<reference evidence="7" key="1">
    <citation type="submission" date="2018-10" db="EMBL/GenBank/DDBJ databases">
        <title>De novo assembly of a Great Dane genome.</title>
        <authorList>
            <person name="Kidd J.M."/>
            <person name="Pendleton A.L."/>
            <person name="Shen F."/>
            <person name="Emery S."/>
        </authorList>
    </citation>
    <scope>NUCLEOTIDE SEQUENCE [LARGE SCALE GENOMIC DNA]</scope>
    <source>
        <strain evidence="7">Great Dane</strain>
    </source>
</reference>
<dbReference type="InterPro" id="IPR001266">
    <property type="entry name" value="Ribosomal_eS19"/>
</dbReference>